<keyword evidence="4" id="KW-1185">Reference proteome</keyword>
<reference evidence="3 4" key="1">
    <citation type="submission" date="2024-07" db="EMBL/GenBank/DDBJ databases">
        <title>Draft sequence of the Neodothiora populina.</title>
        <authorList>
            <person name="Drown D.D."/>
            <person name="Schuette U.S."/>
            <person name="Buechlein A.B."/>
            <person name="Rusch D.R."/>
            <person name="Winton L.W."/>
            <person name="Adams G.A."/>
        </authorList>
    </citation>
    <scope>NUCLEOTIDE SEQUENCE [LARGE SCALE GENOMIC DNA]</scope>
    <source>
        <strain evidence="3 4">CPC 39397</strain>
    </source>
</reference>
<protein>
    <recommendedName>
        <fullName evidence="5">Prefoldin subunit 5</fullName>
    </recommendedName>
</protein>
<evidence type="ECO:0000256" key="2">
    <source>
        <dbReference type="SAM" id="Coils"/>
    </source>
</evidence>
<keyword evidence="2" id="KW-0175">Coiled coil</keyword>
<organism evidence="3 4">
    <name type="scientific">Neodothiora populina</name>
    <dbReference type="NCBI Taxonomy" id="2781224"/>
    <lineage>
        <taxon>Eukaryota</taxon>
        <taxon>Fungi</taxon>
        <taxon>Dikarya</taxon>
        <taxon>Ascomycota</taxon>
        <taxon>Pezizomycotina</taxon>
        <taxon>Dothideomycetes</taxon>
        <taxon>Dothideomycetidae</taxon>
        <taxon>Dothideales</taxon>
        <taxon>Dothioraceae</taxon>
        <taxon>Neodothiora</taxon>
    </lineage>
</organism>
<dbReference type="InterPro" id="IPR004127">
    <property type="entry name" value="Prefoldin_subunit_alpha"/>
</dbReference>
<dbReference type="Pfam" id="PF02996">
    <property type="entry name" value="Prefoldin"/>
    <property type="match status" value="1"/>
</dbReference>
<evidence type="ECO:0000313" key="4">
    <source>
        <dbReference type="Proteomes" id="UP001562354"/>
    </source>
</evidence>
<dbReference type="CDD" id="cd23157">
    <property type="entry name" value="Prefoldin_5"/>
    <property type="match status" value="1"/>
</dbReference>
<dbReference type="InterPro" id="IPR009053">
    <property type="entry name" value="Prefoldin"/>
</dbReference>
<dbReference type="PANTHER" id="PTHR12674:SF2">
    <property type="entry name" value="PREFOLDIN SUBUNIT 5"/>
    <property type="match status" value="1"/>
</dbReference>
<sequence>MSGASQQGGQIDLASLSVQQLAQVKKQLDDEVQHLTSSYSQLRSAAQKFRDCITSINAGVANSSANKPLLVPLTSSLYVPGTLASTETVMVDVGTGFYVEKTTHQAKKFYEGKSEELSKNIKDLETIVNGKAQNLRLIEEVMRQKVLASNQAGA</sequence>
<name>A0ABR3PLS3_9PEZI</name>
<accession>A0ABR3PLS3</accession>
<dbReference type="PANTHER" id="PTHR12674">
    <property type="entry name" value="PREFOLDIN SUBUNIT 5"/>
    <property type="match status" value="1"/>
</dbReference>
<comment type="caution">
    <text evidence="3">The sequence shown here is derived from an EMBL/GenBank/DDBJ whole genome shotgun (WGS) entry which is preliminary data.</text>
</comment>
<dbReference type="RefSeq" id="XP_069202968.1">
    <property type="nucleotide sequence ID" value="XM_069345141.1"/>
</dbReference>
<dbReference type="EMBL" id="JBFMKM010000004">
    <property type="protein sequence ID" value="KAL1306696.1"/>
    <property type="molecule type" value="Genomic_DNA"/>
</dbReference>
<dbReference type="SUPFAM" id="SSF46579">
    <property type="entry name" value="Prefoldin"/>
    <property type="match status" value="1"/>
</dbReference>
<dbReference type="NCBIfam" id="TIGR00293">
    <property type="entry name" value="prefoldin subunit alpha"/>
    <property type="match status" value="1"/>
</dbReference>
<evidence type="ECO:0008006" key="5">
    <source>
        <dbReference type="Google" id="ProtNLM"/>
    </source>
</evidence>
<evidence type="ECO:0000256" key="1">
    <source>
        <dbReference type="ARBA" id="ARBA00010048"/>
    </source>
</evidence>
<dbReference type="GeneID" id="95979065"/>
<proteinExistence type="inferred from homology"/>
<gene>
    <name evidence="3" type="ORF">AAFC00_005366</name>
</gene>
<comment type="similarity">
    <text evidence="1">Belongs to the prefoldin subunit alpha family.</text>
</comment>
<feature type="coiled-coil region" evidence="2">
    <location>
        <begin position="18"/>
        <end position="45"/>
    </location>
</feature>
<dbReference type="InterPro" id="IPR011599">
    <property type="entry name" value="PFD_alpha_archaea"/>
</dbReference>
<dbReference type="Proteomes" id="UP001562354">
    <property type="component" value="Unassembled WGS sequence"/>
</dbReference>
<dbReference type="Gene3D" id="1.10.287.370">
    <property type="match status" value="1"/>
</dbReference>
<evidence type="ECO:0000313" key="3">
    <source>
        <dbReference type="EMBL" id="KAL1306696.1"/>
    </source>
</evidence>